<name>A0A8X6QMR5_NEPPI</name>
<dbReference type="Proteomes" id="UP000887013">
    <property type="component" value="Unassembled WGS sequence"/>
</dbReference>
<evidence type="ECO:0000313" key="1">
    <source>
        <dbReference type="EMBL" id="GFU34413.1"/>
    </source>
</evidence>
<proteinExistence type="predicted"/>
<accession>A0A8X6QMR5</accession>
<gene>
    <name evidence="1" type="ORF">NPIL_251291</name>
</gene>
<organism evidence="1 2">
    <name type="scientific">Nephila pilipes</name>
    <name type="common">Giant wood spider</name>
    <name type="synonym">Nephila maculata</name>
    <dbReference type="NCBI Taxonomy" id="299642"/>
    <lineage>
        <taxon>Eukaryota</taxon>
        <taxon>Metazoa</taxon>
        <taxon>Ecdysozoa</taxon>
        <taxon>Arthropoda</taxon>
        <taxon>Chelicerata</taxon>
        <taxon>Arachnida</taxon>
        <taxon>Araneae</taxon>
        <taxon>Araneomorphae</taxon>
        <taxon>Entelegynae</taxon>
        <taxon>Araneoidea</taxon>
        <taxon>Nephilidae</taxon>
        <taxon>Nephila</taxon>
    </lineage>
</organism>
<keyword evidence="2" id="KW-1185">Reference proteome</keyword>
<comment type="caution">
    <text evidence="1">The sequence shown here is derived from an EMBL/GenBank/DDBJ whole genome shotgun (WGS) entry which is preliminary data.</text>
</comment>
<evidence type="ECO:0000313" key="2">
    <source>
        <dbReference type="Proteomes" id="UP000887013"/>
    </source>
</evidence>
<sequence length="84" mass="10120">MHPLIFFSIPQMKMNEGNKRRYYRIFENDFSLPLMGKRERHVRGRVRPPERRTTAEHTALISYRHLKLFSQKEENESLSLPSAF</sequence>
<reference evidence="1" key="1">
    <citation type="submission" date="2020-08" db="EMBL/GenBank/DDBJ databases">
        <title>Multicomponent nature underlies the extraordinary mechanical properties of spider dragline silk.</title>
        <authorList>
            <person name="Kono N."/>
            <person name="Nakamura H."/>
            <person name="Mori M."/>
            <person name="Yoshida Y."/>
            <person name="Ohtoshi R."/>
            <person name="Malay A.D."/>
            <person name="Moran D.A.P."/>
            <person name="Tomita M."/>
            <person name="Numata K."/>
            <person name="Arakawa K."/>
        </authorList>
    </citation>
    <scope>NUCLEOTIDE SEQUENCE</scope>
</reference>
<protein>
    <submittedName>
        <fullName evidence="1">Uncharacterized protein</fullName>
    </submittedName>
</protein>
<dbReference type="EMBL" id="BMAW01130289">
    <property type="protein sequence ID" value="GFU34413.1"/>
    <property type="molecule type" value="Genomic_DNA"/>
</dbReference>
<dbReference type="AlphaFoldDB" id="A0A8X6QMR5"/>